<feature type="chain" id="PRO_5004590230" description="VWFD domain-containing protein" evidence="1">
    <location>
        <begin position="25"/>
        <end position="2116"/>
    </location>
</feature>
<proteinExistence type="predicted"/>
<dbReference type="PANTHER" id="PTHR15261">
    <property type="entry name" value="THROMBOSPONDIN-TYPE LAMININ G DOMAIN AND EAR REPEAT-CONTAINING"/>
    <property type="match status" value="1"/>
</dbReference>
<sequence length="2116" mass="243459">MLVLRELLLFAIYFTLTRIRFSSSESTAEIYLNALNEFSTTTKTILQERLNEIRMNIESQSRDRKKRAILIPATTKQDAFILKNVQFVSEMGTPAVLSAVANVKTSRNLYLLGASRRNLDGSRKSVMNPVWIWDDATKKYQRLTIIETPSAIGVEGFVINDEAYFIFAINTADKLLDLKKRSSKLYKIDANQKITSIQTFVTTGLTKWKSFKSEDDFYLMEASAVRWKRLKKSHRDYSKLIVPKTSREVKLYKWTGVAFSKMANILTSQSTSVDAATLMGRTFIAIVNQTFMEKHVESAVLIYELSHGQIKLIQRINGWTVSDVHFVRAQNQLYLAIAYNFRVQMKQIINQLDSLVLRFNGLFFVKYQAIPTDCALQWTTLRGPRNEYILHLQNAGAPDTLFQLIDETWTPLNVTLSIQGNRKIGLDNEIIDDASIVAVPTNVTVRFIELKFINESVDSLKALASTKCRQLLVRLNDFKKQREQFERSDRRMASLTQRQELRGLKHFESVGIRELKLEKMIVKNTNIYEKILKNRTNKIDKKLSQLPDNLGHYLKKNAPQTIHHKIVVNNIKVDKLTARNVQFNVVNDRLFCQFLSNVVHMSNLGIPDERRNLRFDHIVYQEDVTLVGTLNTVHIPDGIVFLDKPNRFTAKKTFAHSMVVRNDLLVTHSVNRVQPRHILLTHERQVIRKEKHVYGDIVFLSLDLLGDIKVGDISWKWFVNETMRIDAPMVIKGEKTITNDVLVLGDLDPTGLVNGVDIGRMFRDVIPLNQASIRFSKQIEFSHVDFEKSLLINGRLNDVFVPRDLVLVNQGPWNLDLDLHQPLHLRKIDVTGSINGILVDKDHIMTRSHNQTVTGEKSFADIQFERDLTVSGFLNSYDLDVITRKIKSEAVLVVDAIYPRMTVENLQVSGTIPVDLHRLLYKTVKINRDHEFRGHVQFTKLTHFRHNLDFPPTVLQHLVPVKKASKLFLKNKTFHHVIFENNIVVRGTVNNIDLNEFLKNILMKTGDQTVNVSKTFTNLIDIRSDSFVTGSINNVKLTDLVKINENSKLDSKLTFSDVLTVEKNAIFQKTIVRHNLNEKPIDTWFQDTLTTTGDQDITASKKFTGVLNIGEKENRKDLYVSGNIFLRDTNLEDFVDDVVLVDETNIINSETIFDVDVTIENLETKFVDNINIIDLFQSALRLDEPRRLEIDSDVVIQDLQTQFINDIDIDDFFANVVYTSDRKLPKNLHFRQVISDEIKLTGLFQGVHFVTDVVTTDQFEEIEFYGPKTFQRVEINKLQMRGTINGIDLVKLIKTIVKQGSDQKIDGVLWVDKLHVKNNISVKGLVSGHNLTQFMSQAWFIDEHVVIKGNIAFNNILYNPTNPSDLHIRGLLDNVDLNKISKNVMTIEDYQEIPAPITFKNKVILNNVIIRDNLDLVDTSYVNGINLPKWEAKIMKINKEEIVTAPQTFVNSVSFNNLVVRGKMNDIYLDDIMRLDKEKQRIYNTKVFEQVIVENLEIKGHGHLMGVDVEQWKEDALLIDQGPTYVFKDDAQFETLIFDDAVTFESSINQIELAKIVTVSGKQQILGRKTFENDVIGPRWTQSLHISGTVNNVQFSNLIDALLTIPLQYPCRREFVYSMGGCYRIYPGNRSCDNDKDTRRLFRFDEHERQLLRNMRLVERSYSWVIPETNDVVSVCYYHAHLKVLNKTILTGKFTFTNRTNIVSGLQRSISLTPVEIEFKMIRDNYSLVIDQMQIGAAKLRSIQDGMCAKLNSFDTVLRNAYRPLGPFQVLQTLNIWPQRIIPLELNMTKQVMSFLLVENDKISLFAWDKDQFAQIESITFPTRNWLKIELNSYHDYTNREIVVFLARNTRGCPDGFVHSIDILTFKLDNFRLAKEISSISLLCTRPRNVQIAIVRSEIYIISGIKNEIKIRKMNEPSVMIQKAEPFDIYYVQLIDSNGMFAVANRYNGISLVTIYSFDAARQQLEHKFSIQDLPNIRQISALKQSSSYYLTFLTRTQIQLVEFSSSSFKSSSKQIIDLECPTDMHWVTTSDFTWLVVGSCGCNSYVYSFTGYLNRLYEVERGIAAAPHLFHMDREIFLISQLQSCFEESEKIAVLRAFRKGPHPLEKECQMDCSA</sequence>
<reference evidence="2" key="2">
    <citation type="submission" date="2015-02" db="UniProtKB">
        <authorList>
            <consortium name="EnsemblMetazoa"/>
        </authorList>
    </citation>
    <scope>IDENTIFICATION</scope>
</reference>
<evidence type="ECO:0000313" key="2">
    <source>
        <dbReference type="EnsemblMetazoa" id="SMAR007471-PA"/>
    </source>
</evidence>
<evidence type="ECO:0000313" key="3">
    <source>
        <dbReference type="Proteomes" id="UP000014500"/>
    </source>
</evidence>
<protein>
    <recommendedName>
        <fullName evidence="4">VWFD domain-containing protein</fullName>
    </recommendedName>
</protein>
<dbReference type="HOGENOM" id="CLU_232174_0_0_1"/>
<dbReference type="PhylomeDB" id="T1J1P9"/>
<dbReference type="EMBL" id="JH431789">
    <property type="status" value="NOT_ANNOTATED_CDS"/>
    <property type="molecule type" value="Genomic_DNA"/>
</dbReference>
<dbReference type="GO" id="GO:0007165">
    <property type="term" value="P:signal transduction"/>
    <property type="evidence" value="ECO:0007669"/>
    <property type="project" value="TreeGrafter"/>
</dbReference>
<keyword evidence="1" id="KW-0732">Signal</keyword>
<evidence type="ECO:0000256" key="1">
    <source>
        <dbReference type="SAM" id="SignalP"/>
    </source>
</evidence>
<dbReference type="Proteomes" id="UP000014500">
    <property type="component" value="Unassembled WGS sequence"/>
</dbReference>
<name>T1J1P9_STRMM</name>
<organism evidence="2 3">
    <name type="scientific">Strigamia maritima</name>
    <name type="common">European centipede</name>
    <name type="synonym">Geophilus maritimus</name>
    <dbReference type="NCBI Taxonomy" id="126957"/>
    <lineage>
        <taxon>Eukaryota</taxon>
        <taxon>Metazoa</taxon>
        <taxon>Ecdysozoa</taxon>
        <taxon>Arthropoda</taxon>
        <taxon>Myriapoda</taxon>
        <taxon>Chilopoda</taxon>
        <taxon>Pleurostigmophora</taxon>
        <taxon>Geophilomorpha</taxon>
        <taxon>Linotaeniidae</taxon>
        <taxon>Strigamia</taxon>
    </lineage>
</organism>
<evidence type="ECO:0008006" key="4">
    <source>
        <dbReference type="Google" id="ProtNLM"/>
    </source>
</evidence>
<reference evidence="3" key="1">
    <citation type="submission" date="2011-05" db="EMBL/GenBank/DDBJ databases">
        <authorList>
            <person name="Richards S.R."/>
            <person name="Qu J."/>
            <person name="Jiang H."/>
            <person name="Jhangiani S.N."/>
            <person name="Agravi P."/>
            <person name="Goodspeed R."/>
            <person name="Gross S."/>
            <person name="Mandapat C."/>
            <person name="Jackson L."/>
            <person name="Mathew T."/>
            <person name="Pu L."/>
            <person name="Thornton R."/>
            <person name="Saada N."/>
            <person name="Wilczek-Boney K.B."/>
            <person name="Lee S."/>
            <person name="Kovar C."/>
            <person name="Wu Y."/>
            <person name="Scherer S.E."/>
            <person name="Worley K.C."/>
            <person name="Muzny D.M."/>
            <person name="Gibbs R."/>
        </authorList>
    </citation>
    <scope>NUCLEOTIDE SEQUENCE</scope>
    <source>
        <strain evidence="3">Brora</strain>
    </source>
</reference>
<dbReference type="EnsemblMetazoa" id="SMAR007471-RA">
    <property type="protein sequence ID" value="SMAR007471-PA"/>
    <property type="gene ID" value="SMAR007471"/>
</dbReference>
<feature type="signal peptide" evidence="1">
    <location>
        <begin position="1"/>
        <end position="24"/>
    </location>
</feature>
<keyword evidence="3" id="KW-1185">Reference proteome</keyword>
<dbReference type="OMA" id="INSEMFM"/>
<accession>T1J1P9</accession>
<dbReference type="PANTHER" id="PTHR15261:SF4">
    <property type="entry name" value="THROMBOSPONDIN-TYPE LAMININ G DOMAIN AND EAR REPEAT-CONTAINING PROTEIN"/>
    <property type="match status" value="1"/>
</dbReference>
<dbReference type="STRING" id="126957.T1J1P9"/>